<protein>
    <submittedName>
        <fullName evidence="2">Endo alpha-1,4 polygalactosaminidase</fullName>
    </submittedName>
</protein>
<comment type="caution">
    <text evidence="2">The sequence shown here is derived from an EMBL/GenBank/DDBJ whole genome shotgun (WGS) entry which is preliminary data.</text>
</comment>
<dbReference type="Pfam" id="PF03537">
    <property type="entry name" value="Glyco_hydro_114"/>
    <property type="match status" value="1"/>
</dbReference>
<dbReference type="InterPro" id="IPR017853">
    <property type="entry name" value="GH"/>
</dbReference>
<dbReference type="PANTHER" id="PTHR35273:SF2">
    <property type="entry name" value="ALPHA-GALACTOSIDASE"/>
    <property type="match status" value="1"/>
</dbReference>
<dbReference type="Proteomes" id="UP001235133">
    <property type="component" value="Unassembled WGS sequence"/>
</dbReference>
<dbReference type="EMBL" id="JAVFWO010000009">
    <property type="protein sequence ID" value="MDQ7880339.1"/>
    <property type="molecule type" value="Genomic_DNA"/>
</dbReference>
<evidence type="ECO:0000313" key="2">
    <source>
        <dbReference type="EMBL" id="MDQ7880339.1"/>
    </source>
</evidence>
<dbReference type="Gene3D" id="3.20.20.70">
    <property type="entry name" value="Aldolase class I"/>
    <property type="match status" value="1"/>
</dbReference>
<proteinExistence type="predicted"/>
<evidence type="ECO:0000259" key="1">
    <source>
        <dbReference type="Pfam" id="PF03537"/>
    </source>
</evidence>
<keyword evidence="3" id="KW-1185">Reference proteome</keyword>
<evidence type="ECO:0000313" key="3">
    <source>
        <dbReference type="Proteomes" id="UP001235133"/>
    </source>
</evidence>
<dbReference type="PANTHER" id="PTHR35273">
    <property type="entry name" value="ALPHA-1,4 POLYGALACTOSAMINIDASE, PUTATIVE (AFU_ORTHOLOGUE AFUA_3G07890)-RELATED"/>
    <property type="match status" value="1"/>
</dbReference>
<dbReference type="RefSeq" id="WP_308870030.1">
    <property type="nucleotide sequence ID" value="NZ_JAVFWO010000009.1"/>
</dbReference>
<dbReference type="InterPro" id="IPR013785">
    <property type="entry name" value="Aldolase_TIM"/>
</dbReference>
<accession>A0ABU0Z6W5</accession>
<gene>
    <name evidence="2" type="ORF">Q9R08_20295</name>
</gene>
<name>A0ABU0Z6W5_9MICO</name>
<dbReference type="PROSITE" id="PS51257">
    <property type="entry name" value="PROKAR_LIPOPROTEIN"/>
    <property type="match status" value="1"/>
</dbReference>
<sequence>MVIRSRDVGRRAVRPAAMLLATVLLAAGGVLAGCAAPTPPISLPPEAAAPDYQLGTAYEPASEVGIVVRDRTAKPAAGIYSVCYINAFQTQPAELDAWPTEVLLTDGDDEIVFDPAWPDEALLDTSSAAQRDRIANLVDPWIRECAESGFDAVEFDNLDTYARSDGALTFHDNLSLAAHLVDTAHSAGLAAGQKNAAEDAEALRADAGFDFAVAEECLAFDECELYTAAYGTRVIAIEYSDTGLDFAEACRTSPAPASVVLRDRALVAPDEDGYVFALCDGRAETG</sequence>
<dbReference type="SUPFAM" id="SSF51445">
    <property type="entry name" value="(Trans)glycosidases"/>
    <property type="match status" value="1"/>
</dbReference>
<feature type="domain" description="Glycoside-hydrolase family GH114 TIM-barrel" evidence="1">
    <location>
        <begin position="51"/>
        <end position="267"/>
    </location>
</feature>
<reference evidence="2 3" key="1">
    <citation type="submission" date="2023-08" db="EMBL/GenBank/DDBJ databases">
        <title>Microbacterium psychrotolerans sp. nov., a psychrotolerant bacterium isolated from soil in Heilongjiang Province, China.</title>
        <authorList>
            <person name="An P."/>
            <person name="Zhao D."/>
            <person name="Xiang H."/>
        </authorList>
    </citation>
    <scope>NUCLEOTIDE SEQUENCE [LARGE SCALE GENOMIC DNA]</scope>
    <source>
        <strain evidence="2 3">QXD-8</strain>
    </source>
</reference>
<dbReference type="InterPro" id="IPR004352">
    <property type="entry name" value="GH114_TIM-barrel"/>
</dbReference>
<organism evidence="2 3">
    <name type="scientific">Microbacterium psychrotolerans</name>
    <dbReference type="NCBI Taxonomy" id="3068321"/>
    <lineage>
        <taxon>Bacteria</taxon>
        <taxon>Bacillati</taxon>
        <taxon>Actinomycetota</taxon>
        <taxon>Actinomycetes</taxon>
        <taxon>Micrococcales</taxon>
        <taxon>Microbacteriaceae</taxon>
        <taxon>Microbacterium</taxon>
    </lineage>
</organism>